<evidence type="ECO:0000313" key="5">
    <source>
        <dbReference type="Proteomes" id="UP000675163"/>
    </source>
</evidence>
<evidence type="ECO:0000256" key="1">
    <source>
        <dbReference type="ARBA" id="ARBA00022490"/>
    </source>
</evidence>
<dbReference type="NCBIfam" id="NF002761">
    <property type="entry name" value="PRK02821.1"/>
    <property type="match status" value="1"/>
</dbReference>
<sequence>MAEQALAEALDHLVRGISAHPDQVRVDSRDTGRGEVLEVRVHPEDLGRVIGRGGRTASSLRTVVSALSESGRVRVDVIDTDVVDSSVIEADAVETDAVVTDAAHAATVEGGA</sequence>
<dbReference type="PANTHER" id="PTHR34654">
    <property type="entry name" value="UPF0109 PROTEIN SCO5592"/>
    <property type="match status" value="1"/>
</dbReference>
<dbReference type="SUPFAM" id="SSF54814">
    <property type="entry name" value="Prokaryotic type KH domain (KH-domain type II)"/>
    <property type="match status" value="1"/>
</dbReference>
<keyword evidence="1 3" id="KW-0963">Cytoplasm</keyword>
<dbReference type="InterPro" id="IPR020627">
    <property type="entry name" value="KhpA"/>
</dbReference>
<comment type="function">
    <text evidence="3">A probable RNA-binding protein.</text>
</comment>
<dbReference type="HAMAP" id="MF_00088">
    <property type="entry name" value="KhpA"/>
    <property type="match status" value="1"/>
</dbReference>
<proteinExistence type="inferred from homology"/>
<reference evidence="4" key="1">
    <citation type="submission" date="2021-02" db="EMBL/GenBank/DDBJ databases">
        <title>Sequencing the genomes of 1000 actinobacteria strains.</title>
        <authorList>
            <person name="Klenk H.-P."/>
        </authorList>
    </citation>
    <scope>NUCLEOTIDE SEQUENCE</scope>
    <source>
        <strain evidence="4">DSM 22850</strain>
    </source>
</reference>
<comment type="subcellular location">
    <subcellularLocation>
        <location evidence="3">Cytoplasm</location>
    </subcellularLocation>
</comment>
<comment type="caution">
    <text evidence="4">The sequence shown here is derived from an EMBL/GenBank/DDBJ whole genome shotgun (WGS) entry which is preliminary data.</text>
</comment>
<protein>
    <recommendedName>
        <fullName evidence="3">RNA-binding protein KhpA</fullName>
    </recommendedName>
    <alternativeName>
        <fullName evidence="3">KH-domain protein A</fullName>
    </alternativeName>
</protein>
<name>A0A940PKV3_9MICO</name>
<dbReference type="EMBL" id="JAFIDA010000001">
    <property type="protein sequence ID" value="MBP1325000.1"/>
    <property type="molecule type" value="Genomic_DNA"/>
</dbReference>
<evidence type="ECO:0000313" key="4">
    <source>
        <dbReference type="EMBL" id="MBP1325000.1"/>
    </source>
</evidence>
<gene>
    <name evidence="3" type="primary">khpA</name>
    <name evidence="4" type="ORF">JOF28_000232</name>
</gene>
<keyword evidence="2 3" id="KW-0694">RNA-binding</keyword>
<dbReference type="CDD" id="cd22533">
    <property type="entry name" value="KH-II_YlqC-like"/>
    <property type="match status" value="1"/>
</dbReference>
<accession>A0A940PKV3</accession>
<dbReference type="Gene3D" id="3.30.300.20">
    <property type="match status" value="1"/>
</dbReference>
<dbReference type="Proteomes" id="UP000675163">
    <property type="component" value="Unassembled WGS sequence"/>
</dbReference>
<organism evidence="4 5">
    <name type="scientific">Leucobacter exalbidus</name>
    <dbReference type="NCBI Taxonomy" id="662960"/>
    <lineage>
        <taxon>Bacteria</taxon>
        <taxon>Bacillati</taxon>
        <taxon>Actinomycetota</taxon>
        <taxon>Actinomycetes</taxon>
        <taxon>Micrococcales</taxon>
        <taxon>Microbacteriaceae</taxon>
        <taxon>Leucobacter</taxon>
    </lineage>
</organism>
<dbReference type="PANTHER" id="PTHR34654:SF1">
    <property type="entry name" value="RNA-BINDING PROTEIN KHPA"/>
    <property type="match status" value="1"/>
</dbReference>
<dbReference type="PROSITE" id="PS50084">
    <property type="entry name" value="KH_TYPE_1"/>
    <property type="match status" value="1"/>
</dbReference>
<keyword evidence="5" id="KW-1185">Reference proteome</keyword>
<dbReference type="InterPro" id="IPR015946">
    <property type="entry name" value="KH_dom-like_a/b"/>
</dbReference>
<evidence type="ECO:0000256" key="2">
    <source>
        <dbReference type="ARBA" id="ARBA00022884"/>
    </source>
</evidence>
<dbReference type="AlphaFoldDB" id="A0A940PKV3"/>
<dbReference type="InterPro" id="IPR009019">
    <property type="entry name" value="KH_sf_prok-type"/>
</dbReference>
<evidence type="ECO:0000256" key="3">
    <source>
        <dbReference type="HAMAP-Rule" id="MF_00088"/>
    </source>
</evidence>
<dbReference type="GO" id="GO:0005737">
    <property type="term" value="C:cytoplasm"/>
    <property type="evidence" value="ECO:0007669"/>
    <property type="project" value="UniProtKB-SubCell"/>
</dbReference>
<comment type="similarity">
    <text evidence="3">Belongs to the KhpA RNA-binding protein family.</text>
</comment>
<dbReference type="RefSeq" id="WP_245189822.1">
    <property type="nucleotide sequence ID" value="NZ_JAFIDA010000001.1"/>
</dbReference>
<dbReference type="GO" id="GO:0003723">
    <property type="term" value="F:RNA binding"/>
    <property type="evidence" value="ECO:0007669"/>
    <property type="project" value="UniProtKB-UniRule"/>
</dbReference>
<dbReference type="Pfam" id="PF13083">
    <property type="entry name" value="KH_KhpA-B"/>
    <property type="match status" value="1"/>
</dbReference>